<dbReference type="RefSeq" id="WP_305422046.1">
    <property type="nucleotide sequence ID" value="NZ_CP117430.1"/>
</dbReference>
<gene>
    <name evidence="1" type="ORF">PSH88_18880</name>
</gene>
<sequence>MTVKFVCQKFGHGTEVDMHYDKGIDAQVFTCNGCGARHLQIDETKAPGAP</sequence>
<reference evidence="1 2" key="1">
    <citation type="submission" date="2023-02" db="EMBL/GenBank/DDBJ databases">
        <title>Evolution of Hrp T3SS in non-pathogenic Pseudomonas fluorescens.</title>
        <authorList>
            <person name="Liao K."/>
            <person name="Wei H."/>
            <person name="Gu Y."/>
        </authorList>
    </citation>
    <scope>NUCLEOTIDE SEQUENCE [LARGE SCALE GENOMIC DNA]</scope>
    <source>
        <strain evidence="1 2">FP607</strain>
    </source>
</reference>
<name>A0ABY9GKW7_9PSED</name>
<keyword evidence="2" id="KW-1185">Reference proteome</keyword>
<proteinExistence type="predicted"/>
<protein>
    <submittedName>
        <fullName evidence="1">Uncharacterized protein</fullName>
    </submittedName>
</protein>
<accession>A0ABY9GKW7</accession>
<dbReference type="Proteomes" id="UP001230768">
    <property type="component" value="Chromosome"/>
</dbReference>
<evidence type="ECO:0000313" key="2">
    <source>
        <dbReference type="Proteomes" id="UP001230768"/>
    </source>
</evidence>
<dbReference type="EMBL" id="CP117430">
    <property type="protein sequence ID" value="WLI16404.1"/>
    <property type="molecule type" value="Genomic_DNA"/>
</dbReference>
<organism evidence="1 2">
    <name type="scientific">Pseudomonas wuhanensis</name>
    <dbReference type="NCBI Taxonomy" id="2954098"/>
    <lineage>
        <taxon>Bacteria</taxon>
        <taxon>Pseudomonadati</taxon>
        <taxon>Pseudomonadota</taxon>
        <taxon>Gammaproteobacteria</taxon>
        <taxon>Pseudomonadales</taxon>
        <taxon>Pseudomonadaceae</taxon>
        <taxon>Pseudomonas</taxon>
    </lineage>
</organism>
<evidence type="ECO:0000313" key="1">
    <source>
        <dbReference type="EMBL" id="WLI16404.1"/>
    </source>
</evidence>